<keyword evidence="2" id="KW-0812">Transmembrane</keyword>
<feature type="transmembrane region" description="Helical" evidence="2">
    <location>
        <begin position="6"/>
        <end position="29"/>
    </location>
</feature>
<evidence type="ECO:0000256" key="1">
    <source>
        <dbReference type="SAM" id="MobiDB-lite"/>
    </source>
</evidence>
<evidence type="ECO:0000313" key="3">
    <source>
        <dbReference type="Proteomes" id="UP000695000"/>
    </source>
</evidence>
<dbReference type="RefSeq" id="XP_017781749.1">
    <property type="nucleotide sequence ID" value="XM_017926260.1"/>
</dbReference>
<name>A0ABM1N4J8_NICVS</name>
<keyword evidence="2" id="KW-0472">Membrane</keyword>
<sequence>MFHYSNYELAVVITVPIVTILLLWTLAIFHKNKGKWKAYDITIVAILVGAVIRNVSVICYIAMQKISLFEIQKNFDCCAAFVWLFNSTHTFQASCLTTLAVIGLFSIKLYRKQQNMKQYLTTTHVIYHLFCLTTLCACVGVAAILAKEEELFDNRCHFMPYQLDLKFNAFIIVLHIFLATISFVAFLYICLIYWKLKRAGFDFLKKSTSDLSELSGPHSHDKGYYDTYTIQRTSGFGYDPQAQLNGYNTIWKSDVSNVSTTVSSTNSRKPLNKDYSGGGEKGGTGLETIHPVLIVCYLFYHLPIIILSIFPLWIAPWSTATVGLWLGLLQDIMIPVSLGILDTRFTQWVSKVYRCTDTRSVEGKLPHAGLDGKFRHFGSQPQSLEVGQMLPERLPGRCYQPTEHKFPITNGSLYTSIEGRVPVIHNYRRHNNENRGAKLDGNLLNLGIHSSNLKRVEQKQKTSSFRCTNCEKPHSNDLQYSPSNNSDFIRGSVYNLNVSSQSNLLKPYLRHVSLSQNSLRQIPLGSPKRENVLRQTKSYDSLNDLNKFKAVNIVDSDDEYFTDSVILERNFDTMSTQSSYSITTEANCDFEFYQNEKPDEDKERNRTSRTSSKSGSLSRHFKITRSNSKRSLENLQAYLSEENVFLHRSSSDSLRKPSSVEVSVEFVNDREGTFLDSPSSKSRQMKHFGAGGSVPDLKKIFISDYI</sequence>
<feature type="compositionally biased region" description="Low complexity" evidence="1">
    <location>
        <begin position="608"/>
        <end position="618"/>
    </location>
</feature>
<feature type="transmembrane region" description="Helical" evidence="2">
    <location>
        <begin position="292"/>
        <end position="314"/>
    </location>
</feature>
<evidence type="ECO:0000313" key="5">
    <source>
        <dbReference type="RefSeq" id="XP_017781749.1"/>
    </source>
</evidence>
<feature type="transmembrane region" description="Helical" evidence="2">
    <location>
        <begin position="83"/>
        <end position="105"/>
    </location>
</feature>
<feature type="transmembrane region" description="Helical" evidence="2">
    <location>
        <begin position="41"/>
        <end position="63"/>
    </location>
</feature>
<accession>A0ABM1N4J8</accession>
<keyword evidence="2" id="KW-1133">Transmembrane helix</keyword>
<gene>
    <name evidence="4 5" type="primary">LOC108566398</name>
</gene>
<reference evidence="4 5" key="1">
    <citation type="submission" date="2025-05" db="UniProtKB">
        <authorList>
            <consortium name="RefSeq"/>
        </authorList>
    </citation>
    <scope>IDENTIFICATION</scope>
    <source>
        <tissue evidence="4 5">Whole Larva</tissue>
    </source>
</reference>
<dbReference type="GeneID" id="108566398"/>
<dbReference type="Proteomes" id="UP000695000">
    <property type="component" value="Unplaced"/>
</dbReference>
<organism evidence="3 4">
    <name type="scientific">Nicrophorus vespilloides</name>
    <name type="common">Boreal carrion beetle</name>
    <dbReference type="NCBI Taxonomy" id="110193"/>
    <lineage>
        <taxon>Eukaryota</taxon>
        <taxon>Metazoa</taxon>
        <taxon>Ecdysozoa</taxon>
        <taxon>Arthropoda</taxon>
        <taxon>Hexapoda</taxon>
        <taxon>Insecta</taxon>
        <taxon>Pterygota</taxon>
        <taxon>Neoptera</taxon>
        <taxon>Endopterygota</taxon>
        <taxon>Coleoptera</taxon>
        <taxon>Polyphaga</taxon>
        <taxon>Staphyliniformia</taxon>
        <taxon>Silphidae</taxon>
        <taxon>Nicrophorinae</taxon>
        <taxon>Nicrophorus</taxon>
    </lineage>
</organism>
<dbReference type="Gene3D" id="1.20.1070.10">
    <property type="entry name" value="Rhodopsin 7-helix transmembrane proteins"/>
    <property type="match status" value="1"/>
</dbReference>
<evidence type="ECO:0000256" key="2">
    <source>
        <dbReference type="SAM" id="Phobius"/>
    </source>
</evidence>
<feature type="transmembrane region" description="Helical" evidence="2">
    <location>
        <begin position="167"/>
        <end position="194"/>
    </location>
</feature>
<keyword evidence="3" id="KW-1185">Reference proteome</keyword>
<protein>
    <submittedName>
        <fullName evidence="4 5">Uncharacterized protein LOC108566398</fullName>
    </submittedName>
</protein>
<feature type="transmembrane region" description="Helical" evidence="2">
    <location>
        <begin position="125"/>
        <end position="147"/>
    </location>
</feature>
<dbReference type="RefSeq" id="XP_017781748.1">
    <property type="nucleotide sequence ID" value="XM_017926259.1"/>
</dbReference>
<feature type="region of interest" description="Disordered" evidence="1">
    <location>
        <begin position="594"/>
        <end position="620"/>
    </location>
</feature>
<feature type="compositionally biased region" description="Basic and acidic residues" evidence="1">
    <location>
        <begin position="594"/>
        <end position="606"/>
    </location>
</feature>
<evidence type="ECO:0000313" key="4">
    <source>
        <dbReference type="RefSeq" id="XP_017781748.1"/>
    </source>
</evidence>
<proteinExistence type="predicted"/>